<feature type="transmembrane region" description="Helical" evidence="1">
    <location>
        <begin position="21"/>
        <end position="40"/>
    </location>
</feature>
<dbReference type="InterPro" id="IPR005135">
    <property type="entry name" value="Endo/exonuclease/phosphatase"/>
</dbReference>
<dbReference type="OrthoDB" id="9796594at2"/>
<organism evidence="3 4">
    <name type="scientific">Pannonibacter indicus</name>
    <dbReference type="NCBI Taxonomy" id="466044"/>
    <lineage>
        <taxon>Bacteria</taxon>
        <taxon>Pseudomonadati</taxon>
        <taxon>Pseudomonadota</taxon>
        <taxon>Alphaproteobacteria</taxon>
        <taxon>Hyphomicrobiales</taxon>
        <taxon>Stappiaceae</taxon>
        <taxon>Pannonibacter</taxon>
    </lineage>
</organism>
<dbReference type="RefSeq" id="WP_082439939.1">
    <property type="nucleotide sequence ID" value="NZ_CYHE01000001.1"/>
</dbReference>
<feature type="transmembrane region" description="Helical" evidence="1">
    <location>
        <begin position="86"/>
        <end position="106"/>
    </location>
</feature>
<feature type="domain" description="Endonuclease/exonuclease/phosphatase" evidence="2">
    <location>
        <begin position="141"/>
        <end position="352"/>
    </location>
</feature>
<evidence type="ECO:0000313" key="4">
    <source>
        <dbReference type="Proteomes" id="UP000183900"/>
    </source>
</evidence>
<evidence type="ECO:0000256" key="1">
    <source>
        <dbReference type="SAM" id="Phobius"/>
    </source>
</evidence>
<sequence length="362" mass="40065">MTDQTGGKTSIFVRLLRLASVMSLLVALLFGLLSFGPFVAPDVWVADNMSFFLPQLIGGGFVAVFLAAICRRLAGPPRAGKALRRLFLLTGVTLSLALGVSLYQTYRIVAPGFAEARIPGTKNLRIVSINLEVRYLGDPEFMAYLESLHPDILVFQEAEWHHQMRYRKRQGDDTPLIGLGPYFENFLIGDLGSMIAFSRYPVKSSKIIPVEGACKSPRRYGNREIFSAIIDVDGSPLNFIAVHPDSPRSPCRWQSRQDYFAALAGVIDALPASEPAIMIGDWNTSPLSNHFENLLEQAGMRVRFPAVVPVITRYFYHYRFRWILGSAVDHAAVSDEITIRNVSIGGDVGSDHVPLIVDIAIP</sequence>
<proteinExistence type="predicted"/>
<dbReference type="Pfam" id="PF03372">
    <property type="entry name" value="Exo_endo_phos"/>
    <property type="match status" value="1"/>
</dbReference>
<protein>
    <submittedName>
        <fullName evidence="3">Metal-dependent hydrolase, endonuclease/exonuclease/phosphatase family</fullName>
    </submittedName>
</protein>
<keyword evidence="1" id="KW-0812">Transmembrane</keyword>
<reference evidence="4" key="1">
    <citation type="submission" date="2015-08" db="EMBL/GenBank/DDBJ databases">
        <authorList>
            <person name="Varghese N."/>
        </authorList>
    </citation>
    <scope>NUCLEOTIDE SEQUENCE [LARGE SCALE GENOMIC DNA]</scope>
    <source>
        <strain evidence="4">DSM 23407</strain>
    </source>
</reference>
<evidence type="ECO:0000259" key="2">
    <source>
        <dbReference type="Pfam" id="PF03372"/>
    </source>
</evidence>
<dbReference type="GO" id="GO:0004519">
    <property type="term" value="F:endonuclease activity"/>
    <property type="evidence" value="ECO:0007669"/>
    <property type="project" value="UniProtKB-KW"/>
</dbReference>
<keyword evidence="3" id="KW-0540">Nuclease</keyword>
<keyword evidence="4" id="KW-1185">Reference proteome</keyword>
<gene>
    <name evidence="3" type="ORF">Ga0061067_101324</name>
</gene>
<keyword evidence="3" id="KW-0269">Exonuclease</keyword>
<dbReference type="GO" id="GO:0004527">
    <property type="term" value="F:exonuclease activity"/>
    <property type="evidence" value="ECO:0007669"/>
    <property type="project" value="UniProtKB-KW"/>
</dbReference>
<dbReference type="EMBL" id="CYHE01000001">
    <property type="protein sequence ID" value="CUA92173.1"/>
    <property type="molecule type" value="Genomic_DNA"/>
</dbReference>
<keyword evidence="1" id="KW-1133">Transmembrane helix</keyword>
<dbReference type="SUPFAM" id="SSF56219">
    <property type="entry name" value="DNase I-like"/>
    <property type="match status" value="1"/>
</dbReference>
<keyword evidence="3" id="KW-0378">Hydrolase</keyword>
<feature type="transmembrane region" description="Helical" evidence="1">
    <location>
        <begin position="52"/>
        <end position="74"/>
    </location>
</feature>
<keyword evidence="3" id="KW-0255">Endonuclease</keyword>
<dbReference type="AlphaFoldDB" id="A0A0K6HN15"/>
<dbReference type="InterPro" id="IPR036691">
    <property type="entry name" value="Endo/exonu/phosph_ase_sf"/>
</dbReference>
<dbReference type="Proteomes" id="UP000183900">
    <property type="component" value="Unassembled WGS sequence"/>
</dbReference>
<name>A0A0K6HN15_9HYPH</name>
<keyword evidence="1" id="KW-0472">Membrane</keyword>
<evidence type="ECO:0000313" key="3">
    <source>
        <dbReference type="EMBL" id="CUA92173.1"/>
    </source>
</evidence>
<dbReference type="Gene3D" id="3.60.10.10">
    <property type="entry name" value="Endonuclease/exonuclease/phosphatase"/>
    <property type="match status" value="1"/>
</dbReference>
<accession>A0A0K6HN15</accession>